<dbReference type="GeneID" id="301140760"/>
<comment type="caution">
    <text evidence="1">The sequence shown here is derived from an EMBL/GenBank/DDBJ whole genome shotgun (WGS) entry which is preliminary data.</text>
</comment>
<organism evidence="1 2">
    <name type="scientific">Metabacillus fastidiosus</name>
    <dbReference type="NCBI Taxonomy" id="1458"/>
    <lineage>
        <taxon>Bacteria</taxon>
        <taxon>Bacillati</taxon>
        <taxon>Bacillota</taxon>
        <taxon>Bacilli</taxon>
        <taxon>Bacillales</taxon>
        <taxon>Bacillaceae</taxon>
        <taxon>Metabacillus</taxon>
    </lineage>
</organism>
<keyword evidence="2" id="KW-1185">Reference proteome</keyword>
<dbReference type="EMBL" id="JARTFS010000006">
    <property type="protein sequence ID" value="MED4401347.1"/>
    <property type="molecule type" value="Genomic_DNA"/>
</dbReference>
<dbReference type="Proteomes" id="UP001342826">
    <property type="component" value="Unassembled WGS sequence"/>
</dbReference>
<accession>A0ABU6NW45</accession>
<sequence>MEVTGGVTVLGDEYPAYNITINRTSIDSNIPATASKLTTNSYLSSTNVSNEVIYKFMKNISSGSTINDQVYYRQLGATKPPGNYDIVVVFLDTDMNPVGYYRANNISIISASN</sequence>
<dbReference type="RefSeq" id="WP_169800449.1">
    <property type="nucleotide sequence ID" value="NZ_JARTFS010000006.1"/>
</dbReference>
<gene>
    <name evidence="1" type="ORF">P9271_08475</name>
</gene>
<evidence type="ECO:0000313" key="1">
    <source>
        <dbReference type="EMBL" id="MED4401347.1"/>
    </source>
</evidence>
<reference evidence="1 2" key="1">
    <citation type="submission" date="2023-03" db="EMBL/GenBank/DDBJ databases">
        <title>Bacillus Genome Sequencing.</title>
        <authorList>
            <person name="Dunlap C."/>
        </authorList>
    </citation>
    <scope>NUCLEOTIDE SEQUENCE [LARGE SCALE GENOMIC DNA]</scope>
    <source>
        <strain evidence="1 2">NRS-1717</strain>
    </source>
</reference>
<evidence type="ECO:0000313" key="2">
    <source>
        <dbReference type="Proteomes" id="UP001342826"/>
    </source>
</evidence>
<name>A0ABU6NW45_9BACI</name>
<proteinExistence type="predicted"/>
<protein>
    <submittedName>
        <fullName evidence="1">Uncharacterized protein</fullName>
    </submittedName>
</protein>